<evidence type="ECO:0000313" key="1">
    <source>
        <dbReference type="EMBL" id="KAK2186427.1"/>
    </source>
</evidence>
<dbReference type="SUPFAM" id="SSF49777">
    <property type="entry name" value="PEBP-like"/>
    <property type="match status" value="1"/>
</dbReference>
<dbReference type="CDD" id="cd00866">
    <property type="entry name" value="PEBP_euk"/>
    <property type="match status" value="1"/>
</dbReference>
<organism evidence="1 2">
    <name type="scientific">Ridgeia piscesae</name>
    <name type="common">Tubeworm</name>
    <dbReference type="NCBI Taxonomy" id="27915"/>
    <lineage>
        <taxon>Eukaryota</taxon>
        <taxon>Metazoa</taxon>
        <taxon>Spiralia</taxon>
        <taxon>Lophotrochozoa</taxon>
        <taxon>Annelida</taxon>
        <taxon>Polychaeta</taxon>
        <taxon>Sedentaria</taxon>
        <taxon>Canalipalpata</taxon>
        <taxon>Sabellida</taxon>
        <taxon>Siboglinidae</taxon>
        <taxon>Ridgeia</taxon>
    </lineage>
</organism>
<comment type="caution">
    <text evidence="1">The sequence shown here is derived from an EMBL/GenBank/DDBJ whole genome shotgun (WGS) entry which is preliminary data.</text>
</comment>
<dbReference type="AlphaFoldDB" id="A0AAD9P1J1"/>
<dbReference type="EMBL" id="JAODUO010000200">
    <property type="protein sequence ID" value="KAK2186427.1"/>
    <property type="molecule type" value="Genomic_DNA"/>
</dbReference>
<evidence type="ECO:0000313" key="2">
    <source>
        <dbReference type="Proteomes" id="UP001209878"/>
    </source>
</evidence>
<gene>
    <name evidence="1" type="ORF">NP493_200g02022</name>
</gene>
<dbReference type="InterPro" id="IPR008914">
    <property type="entry name" value="PEBP"/>
</dbReference>
<evidence type="ECO:0008006" key="3">
    <source>
        <dbReference type="Google" id="ProtNLM"/>
    </source>
</evidence>
<dbReference type="Pfam" id="PF01161">
    <property type="entry name" value="PBP"/>
    <property type="match status" value="1"/>
</dbReference>
<dbReference type="Proteomes" id="UP001209878">
    <property type="component" value="Unassembled WGS sequence"/>
</dbReference>
<dbReference type="Gene3D" id="3.90.280.10">
    <property type="entry name" value="PEBP-like"/>
    <property type="match status" value="1"/>
</dbReference>
<dbReference type="PANTHER" id="PTHR11362:SF82">
    <property type="entry name" value="PHOSPHATIDYLETHANOLAMINE-BINDING PROTEIN 4"/>
    <property type="match status" value="1"/>
</dbReference>
<dbReference type="PANTHER" id="PTHR11362">
    <property type="entry name" value="PHOSPHATIDYLETHANOLAMINE-BINDING PROTEIN"/>
    <property type="match status" value="1"/>
</dbReference>
<dbReference type="InterPro" id="IPR036610">
    <property type="entry name" value="PEBP-like_sf"/>
</dbReference>
<keyword evidence="2" id="KW-1185">Reference proteome</keyword>
<protein>
    <recommendedName>
        <fullName evidence="3">Phosphatidylethanolamine-binding protein</fullName>
    </recommendedName>
</protein>
<reference evidence="1" key="1">
    <citation type="journal article" date="2023" name="Mol. Biol. Evol.">
        <title>Third-Generation Sequencing Reveals the Adaptive Role of the Epigenome in Three Deep-Sea Polychaetes.</title>
        <authorList>
            <person name="Perez M."/>
            <person name="Aroh O."/>
            <person name="Sun Y."/>
            <person name="Lan Y."/>
            <person name="Juniper S.K."/>
            <person name="Young C.R."/>
            <person name="Angers B."/>
            <person name="Qian P.Y."/>
        </authorList>
    </citation>
    <scope>NUCLEOTIDE SEQUENCE</scope>
    <source>
        <strain evidence="1">R07B-5</strain>
    </source>
</reference>
<dbReference type="InterPro" id="IPR035810">
    <property type="entry name" value="PEBP_euk"/>
</dbReference>
<sequence>MDPMDELHKEMVGRDLGVTLPTSQLKMKYGSLEITPGQKSTPTQVKNMPLVEWSANPDNFYTLVMCDPDAPSRNDPTYREWLHWCVGNIPGVEVSKGQVLAAYIGAGPPKATKYHRYVFLVYRQSGRIKFDEPILDNRSGKGRGGWHVAKFAEKYKLGDPVAGNFFQAEYDDYVPHLFGK</sequence>
<accession>A0AAD9P1J1</accession>
<name>A0AAD9P1J1_RIDPI</name>
<proteinExistence type="predicted"/>